<keyword evidence="2 4" id="KW-0238">DNA-binding</keyword>
<evidence type="ECO:0000313" key="7">
    <source>
        <dbReference type="Proteomes" id="UP001596087"/>
    </source>
</evidence>
<dbReference type="InterPro" id="IPR009057">
    <property type="entry name" value="Homeodomain-like_sf"/>
</dbReference>
<evidence type="ECO:0000256" key="4">
    <source>
        <dbReference type="PROSITE-ProRule" id="PRU00335"/>
    </source>
</evidence>
<keyword evidence="1" id="KW-0805">Transcription regulation</keyword>
<dbReference type="InterPro" id="IPR023772">
    <property type="entry name" value="DNA-bd_HTH_TetR-type_CS"/>
</dbReference>
<comment type="caution">
    <text evidence="6">The sequence shown here is derived from an EMBL/GenBank/DDBJ whole genome shotgun (WGS) entry which is preliminary data.</text>
</comment>
<sequence>MPAGRKRKSPEVRRREILDAVIAIGSDSGLDAVSVRDVAERCGVAPGLIHHYFPSMDELLAESFGSWADSSLRQLQEISAGASPRVALALTVANLSPDQRIWHDALSTASRYSQLRARARSLSEDYLAHVEGLVRAGVEVGQFACPDPRESAWRIILVLDGMVAMMHILDLIGRDELATIVGPVVENELDLARGSFTELVQAVLASDGVAAGE</sequence>
<feature type="DNA-binding region" description="H-T-H motif" evidence="4">
    <location>
        <begin position="34"/>
        <end position="53"/>
    </location>
</feature>
<evidence type="ECO:0000256" key="1">
    <source>
        <dbReference type="ARBA" id="ARBA00023015"/>
    </source>
</evidence>
<dbReference type="SUPFAM" id="SSF48498">
    <property type="entry name" value="Tetracyclin repressor-like, C-terminal domain"/>
    <property type="match status" value="1"/>
</dbReference>
<dbReference type="Proteomes" id="UP001596087">
    <property type="component" value="Unassembled WGS sequence"/>
</dbReference>
<reference evidence="7" key="1">
    <citation type="journal article" date="2019" name="Int. J. Syst. Evol. Microbiol.">
        <title>The Global Catalogue of Microorganisms (GCM) 10K type strain sequencing project: providing services to taxonomists for standard genome sequencing and annotation.</title>
        <authorList>
            <consortium name="The Broad Institute Genomics Platform"/>
            <consortium name="The Broad Institute Genome Sequencing Center for Infectious Disease"/>
            <person name="Wu L."/>
            <person name="Ma J."/>
        </authorList>
    </citation>
    <scope>NUCLEOTIDE SEQUENCE [LARGE SCALE GENOMIC DNA]</scope>
    <source>
        <strain evidence="7">DFY41</strain>
    </source>
</reference>
<dbReference type="PROSITE" id="PS50977">
    <property type="entry name" value="HTH_TETR_2"/>
    <property type="match status" value="1"/>
</dbReference>
<dbReference type="PROSITE" id="PS01081">
    <property type="entry name" value="HTH_TETR_1"/>
    <property type="match status" value="1"/>
</dbReference>
<accession>A0ABW0BS80</accession>
<dbReference type="InterPro" id="IPR050109">
    <property type="entry name" value="HTH-type_TetR-like_transc_reg"/>
</dbReference>
<proteinExistence type="predicted"/>
<dbReference type="EMBL" id="JBHSKD010000028">
    <property type="protein sequence ID" value="MFC5179486.1"/>
    <property type="molecule type" value="Genomic_DNA"/>
</dbReference>
<dbReference type="Gene3D" id="1.10.357.10">
    <property type="entry name" value="Tetracycline Repressor, domain 2"/>
    <property type="match status" value="1"/>
</dbReference>
<dbReference type="PANTHER" id="PTHR30055">
    <property type="entry name" value="HTH-TYPE TRANSCRIPTIONAL REGULATOR RUTR"/>
    <property type="match status" value="1"/>
</dbReference>
<dbReference type="InterPro" id="IPR001647">
    <property type="entry name" value="HTH_TetR"/>
</dbReference>
<evidence type="ECO:0000256" key="3">
    <source>
        <dbReference type="ARBA" id="ARBA00023163"/>
    </source>
</evidence>
<evidence type="ECO:0000256" key="2">
    <source>
        <dbReference type="ARBA" id="ARBA00023125"/>
    </source>
</evidence>
<dbReference type="Pfam" id="PF00440">
    <property type="entry name" value="TetR_N"/>
    <property type="match status" value="1"/>
</dbReference>
<dbReference type="SUPFAM" id="SSF46689">
    <property type="entry name" value="Homeodomain-like"/>
    <property type="match status" value="1"/>
</dbReference>
<evidence type="ECO:0000313" key="6">
    <source>
        <dbReference type="EMBL" id="MFC5179486.1"/>
    </source>
</evidence>
<dbReference type="PRINTS" id="PR00455">
    <property type="entry name" value="HTHTETR"/>
</dbReference>
<keyword evidence="7" id="KW-1185">Reference proteome</keyword>
<dbReference type="PANTHER" id="PTHR30055:SF234">
    <property type="entry name" value="HTH-TYPE TRANSCRIPTIONAL REGULATOR BETI"/>
    <property type="match status" value="1"/>
</dbReference>
<dbReference type="InterPro" id="IPR036271">
    <property type="entry name" value="Tet_transcr_reg_TetR-rel_C_sf"/>
</dbReference>
<gene>
    <name evidence="6" type="ORF">ACFPGP_22615</name>
</gene>
<organism evidence="6 7">
    <name type="scientific">Nocardioides taihuensis</name>
    <dbReference type="NCBI Taxonomy" id="1835606"/>
    <lineage>
        <taxon>Bacteria</taxon>
        <taxon>Bacillati</taxon>
        <taxon>Actinomycetota</taxon>
        <taxon>Actinomycetes</taxon>
        <taxon>Propionibacteriales</taxon>
        <taxon>Nocardioidaceae</taxon>
        <taxon>Nocardioides</taxon>
    </lineage>
</organism>
<keyword evidence="3" id="KW-0804">Transcription</keyword>
<dbReference type="RefSeq" id="WP_378593708.1">
    <property type="nucleotide sequence ID" value="NZ_JBHSKD010000028.1"/>
</dbReference>
<name>A0ABW0BS80_9ACTN</name>
<protein>
    <submittedName>
        <fullName evidence="6">TetR/AcrR family transcriptional regulator</fullName>
    </submittedName>
</protein>
<feature type="domain" description="HTH tetR-type" evidence="5">
    <location>
        <begin position="11"/>
        <end position="71"/>
    </location>
</feature>
<evidence type="ECO:0000259" key="5">
    <source>
        <dbReference type="PROSITE" id="PS50977"/>
    </source>
</evidence>